<dbReference type="AlphaFoldDB" id="V6LY74"/>
<dbReference type="EMBL" id="KI545953">
    <property type="protein sequence ID" value="EST49178.1"/>
    <property type="molecule type" value="Genomic_DNA"/>
</dbReference>
<reference evidence="2" key="2">
    <citation type="submission" date="2020-12" db="EMBL/GenBank/DDBJ databases">
        <title>New Spironucleus salmonicida genome in near-complete chromosomes.</title>
        <authorList>
            <person name="Xu F."/>
            <person name="Kurt Z."/>
            <person name="Jimenez-Gonzalez A."/>
            <person name="Astvaldsson A."/>
            <person name="Andersson J.O."/>
            <person name="Svard S.G."/>
        </authorList>
    </citation>
    <scope>NUCLEOTIDE SEQUENCE</scope>
    <source>
        <strain evidence="2">ATCC 50377</strain>
    </source>
</reference>
<organism evidence="1">
    <name type="scientific">Spironucleus salmonicida</name>
    <dbReference type="NCBI Taxonomy" id="348837"/>
    <lineage>
        <taxon>Eukaryota</taxon>
        <taxon>Metamonada</taxon>
        <taxon>Diplomonadida</taxon>
        <taxon>Hexamitidae</taxon>
        <taxon>Hexamitinae</taxon>
        <taxon>Spironucleus</taxon>
    </lineage>
</organism>
<keyword evidence="3" id="KW-1185">Reference proteome</keyword>
<reference evidence="1 2" key="1">
    <citation type="journal article" date="2014" name="PLoS Genet.">
        <title>The Genome of Spironucleus salmonicida Highlights a Fish Pathogen Adapted to Fluctuating Environments.</title>
        <authorList>
            <person name="Xu F."/>
            <person name="Jerlstrom-Hultqvist J."/>
            <person name="Einarsson E."/>
            <person name="Astvaldsson A."/>
            <person name="Svard S.G."/>
            <person name="Andersson J.O."/>
        </authorList>
    </citation>
    <scope>NUCLEOTIDE SEQUENCE</scope>
    <source>
        <strain evidence="2">ATCC 50377</strain>
    </source>
</reference>
<protein>
    <submittedName>
        <fullName evidence="1">Uncharacterized protein</fullName>
    </submittedName>
</protein>
<dbReference type="Proteomes" id="UP000018208">
    <property type="component" value="Unassembled WGS sequence"/>
</dbReference>
<evidence type="ECO:0000313" key="1">
    <source>
        <dbReference type="EMBL" id="EST49178.1"/>
    </source>
</evidence>
<dbReference type="VEuPathDB" id="GiardiaDB:SS50377_26706"/>
<sequence>MDVIYPQEMLQLQSLAQQLISTLQELSPTDPLLFLYEQFVNNVQPLLSITNPQLLELTKNPAVKLDKVQLKIEEIYIITEQFNAQIKENLEYIEQFAKNTNFFEVSPTFQPWAEFCKMDLNIFKTVEIVHYDSQKMQVIDLLCKHKKYVYVHNLNLCEVNQFGELCSLCLYTRSESCEEGYTSCAKQFQLESNVEEAKLKHKTYLQKIDKLDQKYSKFKEFQFQNLVDSRLEVIQQLSRIIVIQPPLLVQKPNFRKYLKYMRDLNIFINTYAVQAETQFRKQCLDNYFHQKCQITDFDMRVVVKQLQERTGFCLQVENKKSWDCQLQIVRQLQTQMIQIQKEFSDIQSFYRNSTFDNKKLHQEMKHQNEKFEEKTENIKETVRWLSKQFDKIQ</sequence>
<gene>
    <name evidence="1" type="ORF">SS50377_10393</name>
    <name evidence="2" type="ORF">SS50377_26706</name>
</gene>
<accession>V6LY74</accession>
<name>V6LY74_9EUKA</name>
<evidence type="ECO:0000313" key="3">
    <source>
        <dbReference type="Proteomes" id="UP000018208"/>
    </source>
</evidence>
<evidence type="ECO:0000313" key="2">
    <source>
        <dbReference type="EMBL" id="KAH0570426.1"/>
    </source>
</evidence>
<proteinExistence type="predicted"/>
<dbReference type="EMBL" id="AUWU02000007">
    <property type="protein sequence ID" value="KAH0570426.1"/>
    <property type="molecule type" value="Genomic_DNA"/>
</dbReference>